<evidence type="ECO:0000256" key="4">
    <source>
        <dbReference type="ARBA" id="ARBA00023004"/>
    </source>
</evidence>
<dbReference type="GO" id="GO:0051537">
    <property type="term" value="F:2 iron, 2 sulfur cluster binding"/>
    <property type="evidence" value="ECO:0007669"/>
    <property type="project" value="UniProtKB-KW"/>
</dbReference>
<dbReference type="NCBIfam" id="TIGR02378">
    <property type="entry name" value="nirD_assim_sml"/>
    <property type="match status" value="1"/>
</dbReference>
<organism evidence="8 9">
    <name type="scientific">Actinopolyspora saharensis</name>
    <dbReference type="NCBI Taxonomy" id="995062"/>
    <lineage>
        <taxon>Bacteria</taxon>
        <taxon>Bacillati</taxon>
        <taxon>Actinomycetota</taxon>
        <taxon>Actinomycetes</taxon>
        <taxon>Actinopolysporales</taxon>
        <taxon>Actinopolysporaceae</taxon>
        <taxon>Actinopolyspora</taxon>
    </lineage>
</organism>
<dbReference type="OrthoDB" id="3213360at2"/>
<keyword evidence="3" id="KW-0560">Oxidoreductase</keyword>
<feature type="domain" description="Rieske" evidence="7">
    <location>
        <begin position="4"/>
        <end position="104"/>
    </location>
</feature>
<evidence type="ECO:0000256" key="5">
    <source>
        <dbReference type="ARBA" id="ARBA00023014"/>
    </source>
</evidence>
<sequence length="107" mass="11551">MNWQRICSESDLPTEFGVAALVDGHTVAVFRTATDEVYALGNVDPFSGAGVISRGIVGDREGEPTVSSPMHKQAFSLRSGQCLDEPETRLPTYPVRRQNAAIEIATS</sequence>
<dbReference type="PROSITE" id="PS51296">
    <property type="entry name" value="RIESKE"/>
    <property type="match status" value="1"/>
</dbReference>
<evidence type="ECO:0000259" key="7">
    <source>
        <dbReference type="PROSITE" id="PS51296"/>
    </source>
</evidence>
<dbReference type="InterPro" id="IPR017881">
    <property type="entry name" value="NirD"/>
</dbReference>
<protein>
    <submittedName>
        <fullName evidence="8">Nitrite reductase (NADH) small subunit</fullName>
    </submittedName>
</protein>
<dbReference type="GO" id="GO:0046872">
    <property type="term" value="F:metal ion binding"/>
    <property type="evidence" value="ECO:0007669"/>
    <property type="project" value="UniProtKB-KW"/>
</dbReference>
<dbReference type="Gene3D" id="2.102.10.10">
    <property type="entry name" value="Rieske [2Fe-2S] iron-sulphur domain"/>
    <property type="match status" value="1"/>
</dbReference>
<gene>
    <name evidence="8" type="ORF">SAMN04489718_1093</name>
</gene>
<name>A0A1H0ZK74_9ACTN</name>
<evidence type="ECO:0000256" key="3">
    <source>
        <dbReference type="ARBA" id="ARBA00023002"/>
    </source>
</evidence>
<dbReference type="EMBL" id="FNKO01000001">
    <property type="protein sequence ID" value="SDQ27769.1"/>
    <property type="molecule type" value="Genomic_DNA"/>
</dbReference>
<dbReference type="Pfam" id="PF13806">
    <property type="entry name" value="Rieske_2"/>
    <property type="match status" value="1"/>
</dbReference>
<reference evidence="9" key="1">
    <citation type="submission" date="2016-10" db="EMBL/GenBank/DDBJ databases">
        <authorList>
            <person name="Varghese N."/>
            <person name="Submissions S."/>
        </authorList>
    </citation>
    <scope>NUCLEOTIDE SEQUENCE [LARGE SCALE GENOMIC DNA]</scope>
    <source>
        <strain evidence="9">DSM 45459</strain>
    </source>
</reference>
<dbReference type="PANTHER" id="PTHR40562:SF1">
    <property type="entry name" value="NITRITE REDUCTASE (NADH) SMALL SUBUNIT"/>
    <property type="match status" value="1"/>
</dbReference>
<evidence type="ECO:0000256" key="1">
    <source>
        <dbReference type="ARBA" id="ARBA00022714"/>
    </source>
</evidence>
<dbReference type="GO" id="GO:0016705">
    <property type="term" value="F:oxidoreductase activity, acting on paired donors, with incorporation or reduction of molecular oxygen"/>
    <property type="evidence" value="ECO:0007669"/>
    <property type="project" value="UniProtKB-ARBA"/>
</dbReference>
<dbReference type="GO" id="GO:0042128">
    <property type="term" value="P:nitrate assimilation"/>
    <property type="evidence" value="ECO:0007669"/>
    <property type="project" value="UniProtKB-KW"/>
</dbReference>
<dbReference type="PANTHER" id="PTHR40562">
    <property type="match status" value="1"/>
</dbReference>
<dbReference type="CDD" id="cd03529">
    <property type="entry name" value="Rieske_NirD"/>
    <property type="match status" value="1"/>
</dbReference>
<evidence type="ECO:0000313" key="9">
    <source>
        <dbReference type="Proteomes" id="UP000199301"/>
    </source>
</evidence>
<evidence type="ECO:0000256" key="2">
    <source>
        <dbReference type="ARBA" id="ARBA00022723"/>
    </source>
</evidence>
<keyword evidence="2" id="KW-0479">Metal-binding</keyword>
<keyword evidence="4" id="KW-0408">Iron</keyword>
<dbReference type="InterPro" id="IPR012748">
    <property type="entry name" value="Rieske-like_NirD"/>
</dbReference>
<keyword evidence="1" id="KW-0001">2Fe-2S</keyword>
<dbReference type="STRING" id="995062.SAMN04489718_1093"/>
<dbReference type="PROSITE" id="PS51300">
    <property type="entry name" value="NIRD"/>
    <property type="match status" value="1"/>
</dbReference>
<evidence type="ECO:0000256" key="6">
    <source>
        <dbReference type="ARBA" id="ARBA00023063"/>
    </source>
</evidence>
<keyword evidence="9" id="KW-1185">Reference proteome</keyword>
<dbReference type="GO" id="GO:0008942">
    <property type="term" value="F:nitrite reductase [NAD(P)H] activity"/>
    <property type="evidence" value="ECO:0007669"/>
    <property type="project" value="InterPro"/>
</dbReference>
<evidence type="ECO:0000313" key="8">
    <source>
        <dbReference type="EMBL" id="SDQ27769.1"/>
    </source>
</evidence>
<dbReference type="SUPFAM" id="SSF50022">
    <property type="entry name" value="ISP domain"/>
    <property type="match status" value="1"/>
</dbReference>
<dbReference type="InterPro" id="IPR017941">
    <property type="entry name" value="Rieske_2Fe-2S"/>
</dbReference>
<keyword evidence="5" id="KW-0411">Iron-sulfur</keyword>
<accession>A0A1H0ZK74</accession>
<dbReference type="AlphaFoldDB" id="A0A1H0ZK74"/>
<proteinExistence type="predicted"/>
<dbReference type="GO" id="GO:0004497">
    <property type="term" value="F:monooxygenase activity"/>
    <property type="evidence" value="ECO:0007669"/>
    <property type="project" value="UniProtKB-ARBA"/>
</dbReference>
<dbReference type="Proteomes" id="UP000199301">
    <property type="component" value="Unassembled WGS sequence"/>
</dbReference>
<keyword evidence="6" id="KW-0534">Nitrate assimilation</keyword>
<dbReference type="RefSeq" id="WP_092521532.1">
    <property type="nucleotide sequence ID" value="NZ_FNKO01000001.1"/>
</dbReference>
<dbReference type="InterPro" id="IPR036922">
    <property type="entry name" value="Rieske_2Fe-2S_sf"/>
</dbReference>